<dbReference type="CDD" id="cd00568">
    <property type="entry name" value="TPP_enzymes"/>
    <property type="match status" value="1"/>
</dbReference>
<reference evidence="7 8" key="1">
    <citation type="submission" date="2023-08" db="EMBL/GenBank/DDBJ databases">
        <title>Implementing the SeqCode for naming new Mesorhizobium species isolated from Vachellia karroo root nodules.</title>
        <authorList>
            <person name="Van Lill M."/>
        </authorList>
    </citation>
    <scope>NUCLEOTIDE SEQUENCE [LARGE SCALE GENOMIC DNA]</scope>
    <source>
        <strain evidence="7 8">MSK 1335</strain>
    </source>
</reference>
<dbReference type="SUPFAM" id="SSF52467">
    <property type="entry name" value="DHS-like NAD/FAD-binding domain"/>
    <property type="match status" value="1"/>
</dbReference>
<evidence type="ECO:0000259" key="4">
    <source>
        <dbReference type="Pfam" id="PF00205"/>
    </source>
</evidence>
<dbReference type="InterPro" id="IPR029035">
    <property type="entry name" value="DHS-like_NAD/FAD-binding_dom"/>
</dbReference>
<dbReference type="PROSITE" id="PS00187">
    <property type="entry name" value="TPP_ENZYMES"/>
    <property type="match status" value="1"/>
</dbReference>
<dbReference type="InterPro" id="IPR012000">
    <property type="entry name" value="Thiamin_PyroP_enz_cen_dom"/>
</dbReference>
<dbReference type="Pfam" id="PF00205">
    <property type="entry name" value="TPP_enzyme_M"/>
    <property type="match status" value="1"/>
</dbReference>
<name>A0ABU4ZGF2_9HYPH</name>
<accession>A0ABU4ZGF2</accession>
<dbReference type="EMBL" id="JAVIJF010000002">
    <property type="protein sequence ID" value="MDX8523449.1"/>
    <property type="molecule type" value="Genomic_DNA"/>
</dbReference>
<dbReference type="InterPro" id="IPR011766">
    <property type="entry name" value="TPP_enzyme_TPP-bd"/>
</dbReference>
<protein>
    <submittedName>
        <fullName evidence="7">Thiamine pyrophosphate-binding protein</fullName>
    </submittedName>
</protein>
<evidence type="ECO:0000313" key="7">
    <source>
        <dbReference type="EMBL" id="MDX8523449.1"/>
    </source>
</evidence>
<feature type="domain" description="Thiamine pyrophosphate enzyme central" evidence="4">
    <location>
        <begin position="189"/>
        <end position="324"/>
    </location>
</feature>
<dbReference type="PANTHER" id="PTHR18968:SF120">
    <property type="entry name" value="ACETOLACTATE SYNTHASE LARGE SUBUNIT"/>
    <property type="match status" value="1"/>
</dbReference>
<sequence>MKTGGQLIVEALEANGTDRIFCVPGESYLAVLDALHDASIRTIVCRQEGGAAMMADCQGRLTGKPGICFVTRGPGATNASAGVHIAMQDSVPMILFIGQVASHAKEREAFQEVDYKRFFGDIAKWVVEIDDAARIPEFVTRAFAVATSGRPGPVVISLPEDMLTSEVEAPEALPHTPVETRPGETELDALQMLLNGAKRPFVILGGTRWSEEAVARMRAIAETWSLAVGCSFRRQMLFDHLHPNYAGDVGIGINPKLAATIKQADVVLLIGGRMGEMPSSDYTLLKSPYPDQALVHVHADAGELGRVYRPTLAINASPVAFVEAFARRKPAAKPSWAAETEKAHAAYLEWSTPPQTGPGDVQMGPIMNYLEKVLPQDAILANGAGNYATWVHRFHRSRRFATQVAPTSGSMGYGTPAAVAAKALYPDREVIAFAGDGCFLMNGQEFATAIQYDLPIIVIVVNNGIYGTIRMHQEREYPSRVVATDLKNPDFAALARAYGGHGETVEKTEDFAPAFERARASGKPAIVEIRLDPEAITPTRTLTQIRDKS</sequence>
<dbReference type="InterPro" id="IPR029061">
    <property type="entry name" value="THDP-binding"/>
</dbReference>
<dbReference type="NCBIfam" id="NF006052">
    <property type="entry name" value="PRK08199.1"/>
    <property type="match status" value="1"/>
</dbReference>
<evidence type="ECO:0000259" key="6">
    <source>
        <dbReference type="Pfam" id="PF02776"/>
    </source>
</evidence>
<evidence type="ECO:0000256" key="2">
    <source>
        <dbReference type="ARBA" id="ARBA00023052"/>
    </source>
</evidence>
<feature type="domain" description="Thiamine pyrophosphate enzyme TPP-binding" evidence="5">
    <location>
        <begin position="383"/>
        <end position="529"/>
    </location>
</feature>
<gene>
    <name evidence="7" type="ORF">RFM68_02940</name>
</gene>
<dbReference type="InterPro" id="IPR000399">
    <property type="entry name" value="TPP-bd_CS"/>
</dbReference>
<dbReference type="InterPro" id="IPR045229">
    <property type="entry name" value="TPP_enz"/>
</dbReference>
<dbReference type="SUPFAM" id="SSF52518">
    <property type="entry name" value="Thiamin diphosphate-binding fold (THDP-binding)"/>
    <property type="match status" value="2"/>
</dbReference>
<organism evidence="7 8">
    <name type="scientific">Mesorhizobium montanum</name>
    <dbReference type="NCBI Taxonomy" id="3072323"/>
    <lineage>
        <taxon>Bacteria</taxon>
        <taxon>Pseudomonadati</taxon>
        <taxon>Pseudomonadota</taxon>
        <taxon>Alphaproteobacteria</taxon>
        <taxon>Hyphomicrobiales</taxon>
        <taxon>Phyllobacteriaceae</taxon>
        <taxon>Mesorhizobium</taxon>
    </lineage>
</organism>
<dbReference type="Pfam" id="PF02776">
    <property type="entry name" value="TPP_enzyme_N"/>
    <property type="match status" value="1"/>
</dbReference>
<dbReference type="Gene3D" id="3.40.50.1220">
    <property type="entry name" value="TPP-binding domain"/>
    <property type="match status" value="1"/>
</dbReference>
<proteinExistence type="inferred from homology"/>
<dbReference type="Pfam" id="PF02775">
    <property type="entry name" value="TPP_enzyme_C"/>
    <property type="match status" value="1"/>
</dbReference>
<dbReference type="CDD" id="cd07035">
    <property type="entry name" value="TPP_PYR_POX_like"/>
    <property type="match status" value="1"/>
</dbReference>
<comment type="caution">
    <text evidence="7">The sequence shown here is derived from an EMBL/GenBank/DDBJ whole genome shotgun (WGS) entry which is preliminary data.</text>
</comment>
<dbReference type="Gene3D" id="3.40.50.970">
    <property type="match status" value="2"/>
</dbReference>
<dbReference type="RefSeq" id="WP_320231158.1">
    <property type="nucleotide sequence ID" value="NZ_JAVIJF010000002.1"/>
</dbReference>
<keyword evidence="8" id="KW-1185">Reference proteome</keyword>
<evidence type="ECO:0000256" key="3">
    <source>
        <dbReference type="RuleBase" id="RU362132"/>
    </source>
</evidence>
<comment type="similarity">
    <text evidence="1 3">Belongs to the TPP enzyme family.</text>
</comment>
<dbReference type="Proteomes" id="UP001276840">
    <property type="component" value="Unassembled WGS sequence"/>
</dbReference>
<feature type="domain" description="Thiamine pyrophosphate enzyme N-terminal TPP-binding" evidence="6">
    <location>
        <begin position="3"/>
        <end position="116"/>
    </location>
</feature>
<keyword evidence="2 3" id="KW-0786">Thiamine pyrophosphate</keyword>
<dbReference type="PANTHER" id="PTHR18968">
    <property type="entry name" value="THIAMINE PYROPHOSPHATE ENZYMES"/>
    <property type="match status" value="1"/>
</dbReference>
<evidence type="ECO:0000256" key="1">
    <source>
        <dbReference type="ARBA" id="ARBA00007812"/>
    </source>
</evidence>
<evidence type="ECO:0000259" key="5">
    <source>
        <dbReference type="Pfam" id="PF02775"/>
    </source>
</evidence>
<evidence type="ECO:0000313" key="8">
    <source>
        <dbReference type="Proteomes" id="UP001276840"/>
    </source>
</evidence>
<dbReference type="InterPro" id="IPR012001">
    <property type="entry name" value="Thiamin_PyroP_enz_TPP-bd_dom"/>
</dbReference>